<dbReference type="KEGG" id="tim:GMBLW1_00760"/>
<feature type="compositionally biased region" description="Basic and acidic residues" evidence="1">
    <location>
        <begin position="434"/>
        <end position="444"/>
    </location>
</feature>
<dbReference type="AlphaFoldDB" id="A0A6C2YR55"/>
<feature type="compositionally biased region" description="Pro residues" evidence="1">
    <location>
        <begin position="527"/>
        <end position="537"/>
    </location>
</feature>
<evidence type="ECO:0000256" key="2">
    <source>
        <dbReference type="SAM" id="SignalP"/>
    </source>
</evidence>
<evidence type="ECO:0000313" key="4">
    <source>
        <dbReference type="Proteomes" id="UP000464378"/>
    </source>
</evidence>
<feature type="compositionally biased region" description="Basic and acidic residues" evidence="1">
    <location>
        <begin position="347"/>
        <end position="368"/>
    </location>
</feature>
<gene>
    <name evidence="3" type="ORF">GMBLW1_00760</name>
</gene>
<feature type="region of interest" description="Disordered" evidence="1">
    <location>
        <begin position="420"/>
        <end position="444"/>
    </location>
</feature>
<feature type="compositionally biased region" description="Basic and acidic residues" evidence="1">
    <location>
        <begin position="173"/>
        <end position="193"/>
    </location>
</feature>
<name>A0A6C2YR55_9BACT</name>
<reference evidence="3" key="1">
    <citation type="submission" date="2019-04" db="EMBL/GenBank/DDBJ databases">
        <authorList>
            <consortium name="Science for Life Laboratories"/>
        </authorList>
    </citation>
    <scope>NUCLEOTIDE SEQUENCE</scope>
    <source>
        <strain evidence="3">MBLW1</strain>
    </source>
</reference>
<sequence length="607" mass="66484">MPVPVMRMIPLAVLLLIGSFAVQAQSPMGDTEASRNELLQKQEVLAKQFRDFSNALLRLAQRLETSEKPSERERAKVLKRAIEVSQKEGVDNQFTKLITMLSQSNSVSATELQGAVGQNAQLTQTLRRILSILESKDGDAERRERIEKNAKLLEEIKSLIRQTKTQRALTENGRVDPKKLAEQQDQLAKRTADLARQMGGDPKKGDSKKGDPKSGDPKSGDPKSGDPKSGDPKSGDPKSGDPKSGDPKSGDPKSGDPKSGDPKSGDPKSGDPKSGDPKSGDPKSGDPKSGDPKSGDPKSGSPKSGSPKSGDPKGGDPKGGQPSEEAPQEDESPGKKQVQDAVPNQEQAKKDLDKNKRDDAATEQEKAIKKLNEAKAELEKKLKQDREEELEKLLANLEARCNLMLGMQIEVYENTKSLKKSIESNMPPQPSRADSQKSQELSDREGRIVEEANKAIALLESEGSAVAFPQVFEEVKRDMIAVQRRLNEARADGDTLAIEEDIIAALKEMVEALKKAQQDMKDKKDSPPMPGQAGEPPPQGLIDQLAELKMIRSLQFRVNDRTTKYSKKFQGEQADDPIIRNELKDLADRQERVRSMLHDLVTGKNVK</sequence>
<dbReference type="EMBL" id="LR586016">
    <property type="protein sequence ID" value="VIP03884.1"/>
    <property type="molecule type" value="Genomic_DNA"/>
</dbReference>
<dbReference type="InParanoid" id="A0A6C2YR55"/>
<feature type="region of interest" description="Disordered" evidence="1">
    <location>
        <begin position="163"/>
        <end position="368"/>
    </location>
</feature>
<feature type="signal peptide" evidence="2">
    <location>
        <begin position="1"/>
        <end position="24"/>
    </location>
</feature>
<feature type="compositionally biased region" description="Basic and acidic residues" evidence="1">
    <location>
        <begin position="515"/>
        <end position="526"/>
    </location>
</feature>
<feature type="compositionally biased region" description="Basic and acidic residues" evidence="1">
    <location>
        <begin position="201"/>
        <end position="296"/>
    </location>
</feature>
<proteinExistence type="predicted"/>
<protein>
    <submittedName>
        <fullName evidence="3">Uncharacterized protein</fullName>
    </submittedName>
</protein>
<organism evidence="3">
    <name type="scientific">Tuwongella immobilis</name>
    <dbReference type="NCBI Taxonomy" id="692036"/>
    <lineage>
        <taxon>Bacteria</taxon>
        <taxon>Pseudomonadati</taxon>
        <taxon>Planctomycetota</taxon>
        <taxon>Planctomycetia</taxon>
        <taxon>Gemmatales</taxon>
        <taxon>Gemmataceae</taxon>
        <taxon>Tuwongella</taxon>
    </lineage>
</organism>
<keyword evidence="2" id="KW-0732">Signal</keyword>
<dbReference type="RefSeq" id="WP_162659030.1">
    <property type="nucleotide sequence ID" value="NZ_LR593887.1"/>
</dbReference>
<keyword evidence="4" id="KW-1185">Reference proteome</keyword>
<dbReference type="Proteomes" id="UP000464378">
    <property type="component" value="Chromosome"/>
</dbReference>
<evidence type="ECO:0000256" key="1">
    <source>
        <dbReference type="SAM" id="MobiDB-lite"/>
    </source>
</evidence>
<feature type="compositionally biased region" description="Low complexity" evidence="1">
    <location>
        <begin position="297"/>
        <end position="309"/>
    </location>
</feature>
<dbReference type="EMBL" id="LR593887">
    <property type="protein sequence ID" value="VTS05135.1"/>
    <property type="molecule type" value="Genomic_DNA"/>
</dbReference>
<evidence type="ECO:0000313" key="3">
    <source>
        <dbReference type="EMBL" id="VIP03884.1"/>
    </source>
</evidence>
<accession>A0A6C2YR55</accession>
<feature type="region of interest" description="Disordered" evidence="1">
    <location>
        <begin position="515"/>
        <end position="537"/>
    </location>
</feature>
<feature type="chain" id="PRO_5036383901" evidence="2">
    <location>
        <begin position="25"/>
        <end position="607"/>
    </location>
</feature>